<protein>
    <recommendedName>
        <fullName evidence="1">LUD domain-containing protein</fullName>
    </recommendedName>
</protein>
<dbReference type="EMBL" id="RJJX01000002">
    <property type="protein sequence ID" value="RUT79543.1"/>
    <property type="molecule type" value="Genomic_DNA"/>
</dbReference>
<dbReference type="PANTHER" id="PTHR43682:SF1">
    <property type="entry name" value="LACTATE UTILIZATION PROTEIN C"/>
    <property type="match status" value="1"/>
</dbReference>
<dbReference type="OrthoDB" id="9794157at2"/>
<feature type="domain" description="LUD" evidence="1">
    <location>
        <begin position="46"/>
        <end position="186"/>
    </location>
</feature>
<dbReference type="Proteomes" id="UP000282985">
    <property type="component" value="Unassembled WGS sequence"/>
</dbReference>
<dbReference type="SUPFAM" id="SSF100950">
    <property type="entry name" value="NagB/RpiA/CoA transferase-like"/>
    <property type="match status" value="1"/>
</dbReference>
<dbReference type="InterPro" id="IPR024185">
    <property type="entry name" value="FTHF_cligase-like_sf"/>
</dbReference>
<name>A0A434AY99_9BACT</name>
<dbReference type="Gene3D" id="3.40.50.10420">
    <property type="entry name" value="NagB/RpiA/CoA transferase-like"/>
    <property type="match status" value="1"/>
</dbReference>
<dbReference type="AlphaFoldDB" id="A0A434AY99"/>
<dbReference type="InterPro" id="IPR037171">
    <property type="entry name" value="NagB/RpiA_transferase-like"/>
</dbReference>
<dbReference type="RefSeq" id="WP_127342364.1">
    <property type="nucleotide sequence ID" value="NZ_RJJX01000002.1"/>
</dbReference>
<sequence length="190" mass="20935">MILNNNAFEFLAFLLVKAVPEKLNNIQFSNNPPMILLDHFLQKSALVGNENRLMKASEFKQELAKKNFEYIHTPSFELIKDIRVGEGGISSALVEADFAIGETGTVVLDSSNENKRLATCLAEKLYVIVPLSKLVDSLHDVAGFLEMKTSGMGGYVAFITGSSRTADIERVLTVGVHGPKEMILYILTDL</sequence>
<dbReference type="PANTHER" id="PTHR43682">
    <property type="entry name" value="LACTATE UTILIZATION PROTEIN C"/>
    <property type="match status" value="1"/>
</dbReference>
<dbReference type="Pfam" id="PF02589">
    <property type="entry name" value="LUD_dom"/>
    <property type="match status" value="1"/>
</dbReference>
<gene>
    <name evidence="2" type="ORF">DLK05_02305</name>
</gene>
<evidence type="ECO:0000259" key="1">
    <source>
        <dbReference type="Pfam" id="PF02589"/>
    </source>
</evidence>
<organism evidence="2 3">
    <name type="scientific">Ancylomarina longa</name>
    <dbReference type="NCBI Taxonomy" id="2487017"/>
    <lineage>
        <taxon>Bacteria</taxon>
        <taxon>Pseudomonadati</taxon>
        <taxon>Bacteroidota</taxon>
        <taxon>Bacteroidia</taxon>
        <taxon>Marinilabiliales</taxon>
        <taxon>Marinifilaceae</taxon>
        <taxon>Ancylomarina</taxon>
    </lineage>
</organism>
<keyword evidence="3" id="KW-1185">Reference proteome</keyword>
<dbReference type="InterPro" id="IPR003741">
    <property type="entry name" value="LUD_dom"/>
</dbReference>
<comment type="caution">
    <text evidence="2">The sequence shown here is derived from an EMBL/GenBank/DDBJ whole genome shotgun (WGS) entry which is preliminary data.</text>
</comment>
<reference evidence="2 3" key="1">
    <citation type="submission" date="2018-11" db="EMBL/GenBank/DDBJ databases">
        <title>Parancylomarina longa gen. nov., sp. nov., isolated from sediments of southern Okinawa.</title>
        <authorList>
            <person name="Fu T."/>
        </authorList>
    </citation>
    <scope>NUCLEOTIDE SEQUENCE [LARGE SCALE GENOMIC DNA]</scope>
    <source>
        <strain evidence="2 3">T3-2 S1-C</strain>
    </source>
</reference>
<accession>A0A434AY99</accession>
<evidence type="ECO:0000313" key="3">
    <source>
        <dbReference type="Proteomes" id="UP000282985"/>
    </source>
</evidence>
<proteinExistence type="predicted"/>
<evidence type="ECO:0000313" key="2">
    <source>
        <dbReference type="EMBL" id="RUT79543.1"/>
    </source>
</evidence>